<reference evidence="2 3" key="1">
    <citation type="submission" date="2018-08" db="EMBL/GenBank/DDBJ databases">
        <title>Genome Sequence of Clavibacter michiganensis Subspecies type strains, and the Atypical Peach-Colored Strains Isolated from Tomato.</title>
        <authorList>
            <person name="Osdaghi E."/>
            <person name="Portier P."/>
            <person name="Briand M."/>
            <person name="Jacques M.-A."/>
        </authorList>
    </citation>
    <scope>NUCLEOTIDE SEQUENCE [LARGE SCALE GENOMIC DNA]</scope>
    <source>
        <strain evidence="2 3">CFBP 8615</strain>
    </source>
</reference>
<organism evidence="2 3">
    <name type="scientific">Clavibacter lycopersici</name>
    <dbReference type="NCBI Taxonomy" id="2301718"/>
    <lineage>
        <taxon>Bacteria</taxon>
        <taxon>Bacillati</taxon>
        <taxon>Actinomycetota</taxon>
        <taxon>Actinomycetes</taxon>
        <taxon>Micrococcales</taxon>
        <taxon>Microbacteriaceae</taxon>
        <taxon>Clavibacter</taxon>
    </lineage>
</organism>
<sequence length="64" mass="6762">MADAVDTALLVLTVVGLVGMMISFIRMSAYGMVDNRRPTRSMLVTAFACGAVGWGALLIGLFLP</sequence>
<accession>A0A399SM48</accession>
<keyword evidence="1" id="KW-0812">Transmembrane</keyword>
<comment type="caution">
    <text evidence="2">The sequence shown here is derived from an EMBL/GenBank/DDBJ whole genome shotgun (WGS) entry which is preliminary data.</text>
</comment>
<feature type="transmembrane region" description="Helical" evidence="1">
    <location>
        <begin position="41"/>
        <end position="63"/>
    </location>
</feature>
<keyword evidence="1" id="KW-1133">Transmembrane helix</keyword>
<evidence type="ECO:0000256" key="1">
    <source>
        <dbReference type="SAM" id="Phobius"/>
    </source>
</evidence>
<dbReference type="OrthoDB" id="5123665at2"/>
<feature type="transmembrane region" description="Helical" evidence="1">
    <location>
        <begin position="6"/>
        <end position="29"/>
    </location>
</feature>
<dbReference type="AlphaFoldDB" id="A0A399SM48"/>
<proteinExistence type="predicted"/>
<gene>
    <name evidence="2" type="ORF">DZG00_15670</name>
</gene>
<evidence type="ECO:0000313" key="3">
    <source>
        <dbReference type="Proteomes" id="UP000266484"/>
    </source>
</evidence>
<evidence type="ECO:0000313" key="2">
    <source>
        <dbReference type="EMBL" id="RIJ44730.1"/>
    </source>
</evidence>
<keyword evidence="3" id="KW-1185">Reference proteome</keyword>
<dbReference type="RefSeq" id="WP_119383320.1">
    <property type="nucleotide sequence ID" value="NZ_QWGT01000424.1"/>
</dbReference>
<dbReference type="Proteomes" id="UP000266484">
    <property type="component" value="Unassembled WGS sequence"/>
</dbReference>
<dbReference type="EMBL" id="QWGT01000424">
    <property type="protein sequence ID" value="RIJ44730.1"/>
    <property type="molecule type" value="Genomic_DNA"/>
</dbReference>
<keyword evidence="1" id="KW-0472">Membrane</keyword>
<name>A0A399SM48_9MICO</name>
<protein>
    <submittedName>
        <fullName evidence="2">Uncharacterized protein</fullName>
    </submittedName>
</protein>